<evidence type="ECO:0000313" key="5">
    <source>
        <dbReference type="Proteomes" id="UP001596074"/>
    </source>
</evidence>
<dbReference type="Pfam" id="PF11887">
    <property type="entry name" value="Mce4_CUP1"/>
    <property type="match status" value="1"/>
</dbReference>
<feature type="transmembrane region" description="Helical" evidence="2">
    <location>
        <begin position="247"/>
        <end position="265"/>
    </location>
</feature>
<accession>A0ABW1AKC1</accession>
<evidence type="ECO:0000259" key="3">
    <source>
        <dbReference type="Pfam" id="PF11887"/>
    </source>
</evidence>
<dbReference type="InterPro" id="IPR052336">
    <property type="entry name" value="MlaD_Phospholipid_Transporter"/>
</dbReference>
<keyword evidence="5" id="KW-1185">Reference proteome</keyword>
<dbReference type="EMBL" id="JBHSON010000258">
    <property type="protein sequence ID" value="MFC5755008.1"/>
    <property type="molecule type" value="Genomic_DNA"/>
</dbReference>
<name>A0ABW1AKC1_9ACTN</name>
<feature type="non-terminal residue" evidence="4">
    <location>
        <position position="1"/>
    </location>
</feature>
<feature type="domain" description="Mammalian cell entry C-terminal" evidence="3">
    <location>
        <begin position="6"/>
        <end position="111"/>
    </location>
</feature>
<protein>
    <submittedName>
        <fullName evidence="4">MCE family protein</fullName>
    </submittedName>
</protein>
<evidence type="ECO:0000256" key="1">
    <source>
        <dbReference type="SAM" id="MobiDB-lite"/>
    </source>
</evidence>
<keyword evidence="2" id="KW-0812">Transmembrane</keyword>
<dbReference type="PANTHER" id="PTHR33371:SF4">
    <property type="entry name" value="INTERMEMBRANE PHOSPHOLIPID TRANSPORT SYSTEM BINDING PROTEIN MLAD"/>
    <property type="match status" value="1"/>
</dbReference>
<keyword evidence="2" id="KW-0472">Membrane</keyword>
<evidence type="ECO:0000313" key="4">
    <source>
        <dbReference type="EMBL" id="MFC5755008.1"/>
    </source>
</evidence>
<feature type="compositionally biased region" description="Polar residues" evidence="1">
    <location>
        <begin position="208"/>
        <end position="221"/>
    </location>
</feature>
<comment type="caution">
    <text evidence="4">The sequence shown here is derived from an EMBL/GenBank/DDBJ whole genome shotgun (WGS) entry which is preliminary data.</text>
</comment>
<keyword evidence="2" id="KW-1133">Transmembrane helix</keyword>
<dbReference type="RefSeq" id="WP_378293651.1">
    <property type="nucleotide sequence ID" value="NZ_JBHSON010000258.1"/>
</dbReference>
<sequence length="277" mass="29184">TLLRELSNGLEGRGTTLRDLIGDTHQLAGTLADNAGTLDSLAVQLTALTATLAPTAPQLGTGINDLAAFTHTLKQSRHDLDSILQRGPAMVTQTNNLLTAARPGLRCILHAMSAPAPPVFTPANTRHFDHALTVLAKQLPIATDSFIEKRPEGSYVRLRPLISIGNGVPTPDGRLYSRETPGPVIPPLYECTGQAQSTNTGQQGGSKQGTAAPSAPGSTAGTIAKGPFITADKRAADTPHDSPWSRWLPLLPVAAAALVLAYAAYRMSATVRRRPRS</sequence>
<proteinExistence type="predicted"/>
<gene>
    <name evidence="4" type="ORF">ACFPZN_56190</name>
</gene>
<evidence type="ECO:0000256" key="2">
    <source>
        <dbReference type="SAM" id="Phobius"/>
    </source>
</evidence>
<dbReference type="Proteomes" id="UP001596074">
    <property type="component" value="Unassembled WGS sequence"/>
</dbReference>
<reference evidence="5" key="1">
    <citation type="journal article" date="2019" name="Int. J. Syst. Evol. Microbiol.">
        <title>The Global Catalogue of Microorganisms (GCM) 10K type strain sequencing project: providing services to taxonomists for standard genome sequencing and annotation.</title>
        <authorList>
            <consortium name="The Broad Institute Genomics Platform"/>
            <consortium name="The Broad Institute Genome Sequencing Center for Infectious Disease"/>
            <person name="Wu L."/>
            <person name="Ma J."/>
        </authorList>
    </citation>
    <scope>NUCLEOTIDE SEQUENCE [LARGE SCALE GENOMIC DNA]</scope>
    <source>
        <strain evidence="5">KCTC 42087</strain>
    </source>
</reference>
<feature type="region of interest" description="Disordered" evidence="1">
    <location>
        <begin position="191"/>
        <end position="224"/>
    </location>
</feature>
<dbReference type="InterPro" id="IPR024516">
    <property type="entry name" value="Mce_C"/>
</dbReference>
<dbReference type="PANTHER" id="PTHR33371">
    <property type="entry name" value="INTERMEMBRANE PHOSPHOLIPID TRANSPORT SYSTEM BINDING PROTEIN MLAD-RELATED"/>
    <property type="match status" value="1"/>
</dbReference>
<organism evidence="4 5">
    <name type="scientific">Actinomadura rugatobispora</name>
    <dbReference type="NCBI Taxonomy" id="1994"/>
    <lineage>
        <taxon>Bacteria</taxon>
        <taxon>Bacillati</taxon>
        <taxon>Actinomycetota</taxon>
        <taxon>Actinomycetes</taxon>
        <taxon>Streptosporangiales</taxon>
        <taxon>Thermomonosporaceae</taxon>
        <taxon>Actinomadura</taxon>
    </lineage>
</organism>